<evidence type="ECO:0000313" key="2">
    <source>
        <dbReference type="Proteomes" id="UP001199525"/>
    </source>
</evidence>
<organism evidence="1 2">
    <name type="scientific">Nostoc favosum CHAB5714</name>
    <dbReference type="NCBI Taxonomy" id="2780399"/>
    <lineage>
        <taxon>Bacteria</taxon>
        <taxon>Bacillati</taxon>
        <taxon>Cyanobacteriota</taxon>
        <taxon>Cyanophyceae</taxon>
        <taxon>Nostocales</taxon>
        <taxon>Nostocaceae</taxon>
        <taxon>Nostoc</taxon>
        <taxon>Nostoc favosum</taxon>
    </lineage>
</organism>
<evidence type="ECO:0000313" key="1">
    <source>
        <dbReference type="EMBL" id="MCC5600435.1"/>
    </source>
</evidence>
<protein>
    <submittedName>
        <fullName evidence="1">Uncharacterized protein</fullName>
    </submittedName>
</protein>
<sequence>MSLIRTGMNLSFSFLNKLALVSFPANELKQKHKVHDYSQLVCGSDYVFERLNEGTIGYMTGIGKGIKPCDRIILREGYESYQYQVEEVDYYSDPSDMWIALLKQLPID</sequence>
<keyword evidence="2" id="KW-1185">Reference proteome</keyword>
<proteinExistence type="predicted"/>
<gene>
    <name evidence="1" type="ORF">LC586_14685</name>
</gene>
<name>A0ABS8I8L7_9NOSO</name>
<dbReference type="RefSeq" id="WP_229485511.1">
    <property type="nucleotide sequence ID" value="NZ_JAIVFQ010000018.1"/>
</dbReference>
<accession>A0ABS8I8L7</accession>
<dbReference type="Proteomes" id="UP001199525">
    <property type="component" value="Unassembled WGS sequence"/>
</dbReference>
<dbReference type="EMBL" id="JAIVFQ010000018">
    <property type="protein sequence ID" value="MCC5600435.1"/>
    <property type="molecule type" value="Genomic_DNA"/>
</dbReference>
<comment type="caution">
    <text evidence="1">The sequence shown here is derived from an EMBL/GenBank/DDBJ whole genome shotgun (WGS) entry which is preliminary data.</text>
</comment>
<reference evidence="1 2" key="1">
    <citation type="journal article" date="2021" name="Microorganisms">
        <title>Genome Evolution of Filamentous Cyanobacterium Nostoc Species: From Facultative Symbiosis to Free Living.</title>
        <authorList>
            <person name="Huo D."/>
            <person name="Li H."/>
            <person name="Cai F."/>
            <person name="Guo X."/>
            <person name="Qiao Z."/>
            <person name="Wang W."/>
            <person name="Yu G."/>
            <person name="Li R."/>
        </authorList>
    </citation>
    <scope>NUCLEOTIDE SEQUENCE [LARGE SCALE GENOMIC DNA]</scope>
    <source>
        <strain evidence="1 2">CHAB 5714</strain>
    </source>
</reference>